<name>A0ABY3SLI1_9BACL</name>
<organism evidence="2 3">
    <name type="scientific">Paenibacillus hexagrammi</name>
    <dbReference type="NCBI Taxonomy" id="2908839"/>
    <lineage>
        <taxon>Bacteria</taxon>
        <taxon>Bacillati</taxon>
        <taxon>Bacillota</taxon>
        <taxon>Bacilli</taxon>
        <taxon>Bacillales</taxon>
        <taxon>Paenibacillaceae</taxon>
        <taxon>Paenibacillus</taxon>
    </lineage>
</organism>
<evidence type="ECO:0000313" key="2">
    <source>
        <dbReference type="EMBL" id="UJF33931.1"/>
    </source>
</evidence>
<gene>
    <name evidence="2" type="ORF">L0M14_01350</name>
</gene>
<protein>
    <submittedName>
        <fullName evidence="2">DUF6526 family protein</fullName>
    </submittedName>
</protein>
<feature type="transmembrane region" description="Helical" evidence="1">
    <location>
        <begin position="47"/>
        <end position="68"/>
    </location>
</feature>
<dbReference type="InterPro" id="IPR045385">
    <property type="entry name" value="DUF6526"/>
</dbReference>
<feature type="transmembrane region" description="Helical" evidence="1">
    <location>
        <begin position="20"/>
        <end position="41"/>
    </location>
</feature>
<keyword evidence="3" id="KW-1185">Reference proteome</keyword>
<keyword evidence="1" id="KW-0472">Membrane</keyword>
<proteinExistence type="predicted"/>
<sequence length="148" mass="16799">MSSSKPEQNYNNHKQFVPIVHFFLMPLSLVTAIGSLVYAGLQIAGGNAVFASLLLLFLSIMMLLLILVSRSVGLKVQDRVIRTEEDLRHYKLTGRWIDPSLTIPQLIALRFASDEEFPPLCEQAVKENLKPDAIKRSIRSWRADHQRV</sequence>
<dbReference type="Pfam" id="PF20136">
    <property type="entry name" value="DUF6526"/>
    <property type="match status" value="1"/>
</dbReference>
<keyword evidence="1" id="KW-0812">Transmembrane</keyword>
<reference evidence="2 3" key="1">
    <citation type="journal article" date="2024" name="Int. J. Syst. Evol. Microbiol.">
        <title>Paenibacillus hexagrammi sp. nov., a novel bacterium isolated from the gut content of Hexagrammos agrammus.</title>
        <authorList>
            <person name="Jung H.K."/>
            <person name="Kim D.G."/>
            <person name="Zin H."/>
            <person name="Park J."/>
            <person name="Jung H."/>
            <person name="Kim Y.O."/>
            <person name="Kong H.J."/>
            <person name="Kim J.W."/>
            <person name="Kim Y.S."/>
        </authorList>
    </citation>
    <scope>NUCLEOTIDE SEQUENCE [LARGE SCALE GENOMIC DNA]</scope>
    <source>
        <strain evidence="2 3">YPD9-1</strain>
    </source>
</reference>
<dbReference type="RefSeq" id="WP_235120322.1">
    <property type="nucleotide sequence ID" value="NZ_CP090978.1"/>
</dbReference>
<dbReference type="Proteomes" id="UP001649230">
    <property type="component" value="Chromosome"/>
</dbReference>
<evidence type="ECO:0000256" key="1">
    <source>
        <dbReference type="SAM" id="Phobius"/>
    </source>
</evidence>
<evidence type="ECO:0000313" key="3">
    <source>
        <dbReference type="Proteomes" id="UP001649230"/>
    </source>
</evidence>
<dbReference type="EMBL" id="CP090978">
    <property type="protein sequence ID" value="UJF33931.1"/>
    <property type="molecule type" value="Genomic_DNA"/>
</dbReference>
<keyword evidence="1" id="KW-1133">Transmembrane helix</keyword>
<accession>A0ABY3SLI1</accession>